<keyword evidence="2" id="KW-0812">Transmembrane</keyword>
<evidence type="ECO:0000313" key="3">
    <source>
        <dbReference type="EMBL" id="CAF0834810.1"/>
    </source>
</evidence>
<dbReference type="Proteomes" id="UP000663864">
    <property type="component" value="Unassembled WGS sequence"/>
</dbReference>
<dbReference type="EMBL" id="CAJNOU010002115">
    <property type="protein sequence ID" value="CAF1291269.1"/>
    <property type="molecule type" value="Genomic_DNA"/>
</dbReference>
<evidence type="ECO:0000313" key="11">
    <source>
        <dbReference type="Proteomes" id="UP000663854"/>
    </source>
</evidence>
<keyword evidence="12" id="KW-1185">Reference proteome</keyword>
<reference evidence="4" key="1">
    <citation type="submission" date="2021-02" db="EMBL/GenBank/DDBJ databases">
        <authorList>
            <person name="Nowell W R."/>
        </authorList>
    </citation>
    <scope>NUCLEOTIDE SEQUENCE</scope>
</reference>
<evidence type="ECO:0000313" key="12">
    <source>
        <dbReference type="Proteomes" id="UP000663870"/>
    </source>
</evidence>
<dbReference type="EMBL" id="CAJOBE010002032">
    <property type="protein sequence ID" value="CAF3794035.1"/>
    <property type="molecule type" value="Genomic_DNA"/>
</dbReference>
<evidence type="ECO:0000313" key="8">
    <source>
        <dbReference type="EMBL" id="CAF3738381.1"/>
    </source>
</evidence>
<evidence type="ECO:0000313" key="9">
    <source>
        <dbReference type="EMBL" id="CAF3788401.1"/>
    </source>
</evidence>
<dbReference type="Proteomes" id="UP000663870">
    <property type="component" value="Unassembled WGS sequence"/>
</dbReference>
<dbReference type="OrthoDB" id="10011647at2759"/>
<dbReference type="Proteomes" id="UP000663836">
    <property type="component" value="Unassembled WGS sequence"/>
</dbReference>
<dbReference type="Proteomes" id="UP000663882">
    <property type="component" value="Unassembled WGS sequence"/>
</dbReference>
<organism evidence="4 11">
    <name type="scientific">Rotaria sordida</name>
    <dbReference type="NCBI Taxonomy" id="392033"/>
    <lineage>
        <taxon>Eukaryota</taxon>
        <taxon>Metazoa</taxon>
        <taxon>Spiralia</taxon>
        <taxon>Gnathifera</taxon>
        <taxon>Rotifera</taxon>
        <taxon>Eurotatoria</taxon>
        <taxon>Bdelloidea</taxon>
        <taxon>Philodinida</taxon>
        <taxon>Philodinidae</taxon>
        <taxon>Rotaria</taxon>
    </lineage>
</organism>
<sequence length="162" mass="18742">MNPKVKLGLIISAGLLLVLILIGLIVLLIKFIMKRCRKKAWDDINTLPKQLDSSDNNINQRKLPKRTSSERQLLYQSSTNNATDISDGHISIPINENDTSHNYGQYESTKEHEHTIVDIQRDRLNHIKEEEKRIRPMIQISDGEDIIQRTIDQVQKEFDESI</sequence>
<dbReference type="Proteomes" id="UP000663823">
    <property type="component" value="Unassembled WGS sequence"/>
</dbReference>
<dbReference type="EMBL" id="CAJNOT010001455">
    <property type="protein sequence ID" value="CAF1202126.1"/>
    <property type="molecule type" value="Genomic_DNA"/>
</dbReference>
<evidence type="ECO:0000313" key="6">
    <source>
        <dbReference type="EMBL" id="CAF1291269.1"/>
    </source>
</evidence>
<feature type="compositionally biased region" description="Polar residues" evidence="1">
    <location>
        <begin position="94"/>
        <end position="107"/>
    </location>
</feature>
<dbReference type="EMBL" id="CAJNOH010001244">
    <property type="protein sequence ID" value="CAF1194653.1"/>
    <property type="molecule type" value="Genomic_DNA"/>
</dbReference>
<dbReference type="AlphaFoldDB" id="A0A814VXL1"/>
<proteinExistence type="predicted"/>
<accession>A0A814VXL1</accession>
<gene>
    <name evidence="10" type="ORF">FNK824_LOCUS14610</name>
    <name evidence="9" type="ORF">JBS370_LOCUS14598</name>
    <name evidence="7" type="ORF">JXQ802_LOCUS38283</name>
    <name evidence="8" type="ORF">OTI717_LOCUS14866</name>
    <name evidence="4" type="ORF">PYM288_LOCUS24534</name>
    <name evidence="3" type="ORF">RFH988_LOCUS5635</name>
    <name evidence="6" type="ORF">SEV965_LOCUS25784</name>
    <name evidence="5" type="ORF">ZHD862_LOCUS22899</name>
</gene>
<evidence type="ECO:0000313" key="10">
    <source>
        <dbReference type="EMBL" id="CAF3794035.1"/>
    </source>
</evidence>
<dbReference type="EMBL" id="CAJNOO010000161">
    <property type="protein sequence ID" value="CAF0834810.1"/>
    <property type="molecule type" value="Genomic_DNA"/>
</dbReference>
<keyword evidence="2" id="KW-1133">Transmembrane helix</keyword>
<evidence type="ECO:0000313" key="4">
    <source>
        <dbReference type="EMBL" id="CAF1194653.1"/>
    </source>
</evidence>
<evidence type="ECO:0000313" key="5">
    <source>
        <dbReference type="EMBL" id="CAF1202126.1"/>
    </source>
</evidence>
<protein>
    <submittedName>
        <fullName evidence="4">Uncharacterized protein</fullName>
    </submittedName>
</protein>
<dbReference type="Proteomes" id="UP000663889">
    <property type="component" value="Unassembled WGS sequence"/>
</dbReference>
<evidence type="ECO:0000256" key="1">
    <source>
        <dbReference type="SAM" id="MobiDB-lite"/>
    </source>
</evidence>
<name>A0A814VXL1_9BILA</name>
<feature type="region of interest" description="Disordered" evidence="1">
    <location>
        <begin position="81"/>
        <end position="112"/>
    </location>
</feature>
<dbReference type="EMBL" id="CAJOBD010001328">
    <property type="protein sequence ID" value="CAF3788401.1"/>
    <property type="molecule type" value="Genomic_DNA"/>
</dbReference>
<feature type="transmembrane region" description="Helical" evidence="2">
    <location>
        <begin position="6"/>
        <end position="29"/>
    </location>
</feature>
<evidence type="ECO:0000256" key="2">
    <source>
        <dbReference type="SAM" id="Phobius"/>
    </source>
</evidence>
<dbReference type="Proteomes" id="UP000663854">
    <property type="component" value="Unassembled WGS sequence"/>
</dbReference>
<dbReference type="EMBL" id="CAJOAX010001699">
    <property type="protein sequence ID" value="CAF3738381.1"/>
    <property type="molecule type" value="Genomic_DNA"/>
</dbReference>
<evidence type="ECO:0000313" key="7">
    <source>
        <dbReference type="EMBL" id="CAF1463025.1"/>
    </source>
</evidence>
<dbReference type="Proteomes" id="UP000663874">
    <property type="component" value="Unassembled WGS sequence"/>
</dbReference>
<keyword evidence="2" id="KW-0472">Membrane</keyword>
<dbReference type="EMBL" id="CAJNOL010002111">
    <property type="protein sequence ID" value="CAF1463025.1"/>
    <property type="molecule type" value="Genomic_DNA"/>
</dbReference>
<comment type="caution">
    <text evidence="4">The sequence shown here is derived from an EMBL/GenBank/DDBJ whole genome shotgun (WGS) entry which is preliminary data.</text>
</comment>